<evidence type="ECO:0000256" key="1">
    <source>
        <dbReference type="SAM" id="MobiDB-lite"/>
    </source>
</evidence>
<evidence type="ECO:0000313" key="2">
    <source>
        <dbReference type="EMBL" id="VAH06269.1"/>
    </source>
</evidence>
<dbReference type="GO" id="GO:0045053">
    <property type="term" value="P:protein retention in Golgi apparatus"/>
    <property type="evidence" value="ECO:0007669"/>
    <property type="project" value="TreeGrafter"/>
</dbReference>
<organism evidence="2 3">
    <name type="scientific">Triticum turgidum subsp. durum</name>
    <name type="common">Durum wheat</name>
    <name type="synonym">Triticum durum</name>
    <dbReference type="NCBI Taxonomy" id="4567"/>
    <lineage>
        <taxon>Eukaryota</taxon>
        <taxon>Viridiplantae</taxon>
        <taxon>Streptophyta</taxon>
        <taxon>Embryophyta</taxon>
        <taxon>Tracheophyta</taxon>
        <taxon>Spermatophyta</taxon>
        <taxon>Magnoliopsida</taxon>
        <taxon>Liliopsida</taxon>
        <taxon>Poales</taxon>
        <taxon>Poaceae</taxon>
        <taxon>BOP clade</taxon>
        <taxon>Pooideae</taxon>
        <taxon>Triticodae</taxon>
        <taxon>Triticeae</taxon>
        <taxon>Triticinae</taxon>
        <taxon>Triticum</taxon>
    </lineage>
</organism>
<dbReference type="PANTHER" id="PTHR16166">
    <property type="entry name" value="VACUOLAR PROTEIN SORTING-ASSOCIATED PROTEIN VPS13"/>
    <property type="match status" value="1"/>
</dbReference>
<accession>A0A9R0QAG2</accession>
<dbReference type="EMBL" id="LT934111">
    <property type="protein sequence ID" value="VAH06269.1"/>
    <property type="molecule type" value="Genomic_DNA"/>
</dbReference>
<reference evidence="2 3" key="1">
    <citation type="submission" date="2017-09" db="EMBL/GenBank/DDBJ databases">
        <authorList>
            <consortium name="International Durum Wheat Genome Sequencing Consortium (IDWGSC)"/>
            <person name="Milanesi L."/>
        </authorList>
    </citation>
    <scope>NUCLEOTIDE SEQUENCE [LARGE SCALE GENOMIC DNA]</scope>
    <source>
        <strain evidence="3">cv. Svevo</strain>
    </source>
</reference>
<dbReference type="AlphaFoldDB" id="A0A9R0QAG2"/>
<keyword evidence="3" id="KW-1185">Reference proteome</keyword>
<dbReference type="InterPro" id="IPR026847">
    <property type="entry name" value="VPS13"/>
</dbReference>
<feature type="compositionally biased region" description="Low complexity" evidence="1">
    <location>
        <begin position="80"/>
        <end position="96"/>
    </location>
</feature>
<protein>
    <submittedName>
        <fullName evidence="2">Uncharacterized protein</fullName>
    </submittedName>
</protein>
<dbReference type="GO" id="GO:0006623">
    <property type="term" value="P:protein targeting to vacuole"/>
    <property type="evidence" value="ECO:0007669"/>
    <property type="project" value="TreeGrafter"/>
</dbReference>
<dbReference type="InterPro" id="IPR009291">
    <property type="entry name" value="Vps62"/>
</dbReference>
<dbReference type="Gramene" id="TRITD1Av1G138660.6">
    <property type="protein sequence ID" value="TRITD1Av1G138660.6"/>
    <property type="gene ID" value="TRITD1Av1G138660"/>
</dbReference>
<feature type="region of interest" description="Disordered" evidence="1">
    <location>
        <begin position="71"/>
        <end position="96"/>
    </location>
</feature>
<dbReference type="Pfam" id="PF06101">
    <property type="entry name" value="Vps62"/>
    <property type="match status" value="1"/>
</dbReference>
<sequence>MDMVRGETIIQDVKGLSVEIHRSLRDLMHQLPVVEAAIKVDVLKAALSNREYEVISECAASNFAEAPHIVPALDGPRDGTSTSESHVSASSVSSESIQDLSQDTETWIANKFSVSINLVELSLHSGSTRDSPLASVQASGAWLLYKSNTREETFLFATLKGFSVFDDREGTKDELRLAIGKSATVRDTSSADGYDNPNELDSGERRIQKDLGLEPIPSMLIFDAILRKSSSSVSVCVQRPKFLVALDFLLAIVEFFVPSARSLLSNDEDKDLLHMISPVVFTDKVYYQEDSTFSLSPQKPLIVDNEKFEHFIYDGNGGKLYLRDREGEILSSPSAESFIHVLGGKTLQFRNVKIVNGEYLDSCVSLGSGCWYSASEDDHVYLVRENAPEKEGLQSILNEEIPEGIAENESSDRSTEFIIELQAIGPELTFYSTSRNAGENVALSTKVIHARTDAFCRLVMKGDSMDMSGHILGLKMESNGIRVIEPFDMSMKYSNASGKTNLHLLVSEIYMNFSFSILRLFLAVQEEISAFLRMSSKKMSMMCSQFDKVTTMQGNVKDEVYSFWRPRAPSGYAIFGDFLTPMNDPPTKGVLALNTNVARVKRPLSYKLIWQSGSATNELHHDNKDTKNSLSMIDQLCSVWLPVAPAGYVALGCVVSAGTAEPPLSAVFCLTASLISSCGLRDCIALRGNTNTSFWRVDNAFGTFLPGDPANVSVHPNAYDLRHMLFNSADSSSKNSSKGKDSRNDDASQIERSALTSGRLFEAVASFKLVWSNDGMSAPKKLSVWRPMMSEGMFYFGDIALNGYN</sequence>
<gene>
    <name evidence="2" type="ORF">TRITD_1Av1G138660</name>
</gene>
<dbReference type="Proteomes" id="UP000324705">
    <property type="component" value="Chromosome 1A"/>
</dbReference>
<dbReference type="PANTHER" id="PTHR16166:SF137">
    <property type="entry name" value="PLECKSTRIN HOMOLOGY (PH) DOMAIN-CONTAINING PROTEIN"/>
    <property type="match status" value="1"/>
</dbReference>
<proteinExistence type="predicted"/>
<name>A0A9R0QAG2_TRITD</name>
<evidence type="ECO:0000313" key="3">
    <source>
        <dbReference type="Proteomes" id="UP000324705"/>
    </source>
</evidence>